<name>F0XTG4_GROCL</name>
<accession>F0XTG4</accession>
<organism evidence="3">
    <name type="scientific">Grosmannia clavigera (strain kw1407 / UAMH 11150)</name>
    <name type="common">Blue stain fungus</name>
    <name type="synonym">Graphiocladiella clavigera</name>
    <dbReference type="NCBI Taxonomy" id="655863"/>
    <lineage>
        <taxon>Eukaryota</taxon>
        <taxon>Fungi</taxon>
        <taxon>Dikarya</taxon>
        <taxon>Ascomycota</taxon>
        <taxon>Pezizomycotina</taxon>
        <taxon>Sordariomycetes</taxon>
        <taxon>Sordariomycetidae</taxon>
        <taxon>Ophiostomatales</taxon>
        <taxon>Ophiostomataceae</taxon>
        <taxon>Leptographium</taxon>
    </lineage>
</organism>
<feature type="transmembrane region" description="Helical" evidence="1">
    <location>
        <begin position="61"/>
        <end position="79"/>
    </location>
</feature>
<dbReference type="GeneID" id="25978086"/>
<evidence type="ECO:0000256" key="1">
    <source>
        <dbReference type="SAM" id="Phobius"/>
    </source>
</evidence>
<feature type="transmembrane region" description="Helical" evidence="1">
    <location>
        <begin position="85"/>
        <end position="105"/>
    </location>
</feature>
<keyword evidence="3" id="KW-1185">Reference proteome</keyword>
<gene>
    <name evidence="2" type="ORF">CMQ_4831</name>
</gene>
<proteinExistence type="predicted"/>
<evidence type="ECO:0000313" key="2">
    <source>
        <dbReference type="EMBL" id="EFW98979.1"/>
    </source>
</evidence>
<dbReference type="InParanoid" id="F0XTG4"/>
<dbReference type="HOGENOM" id="CLU_2049935_0_0_1"/>
<protein>
    <submittedName>
        <fullName evidence="2">Uncharacterized protein</fullName>
    </submittedName>
</protein>
<dbReference type="OrthoDB" id="10540104at2759"/>
<dbReference type="RefSeq" id="XP_014168462.1">
    <property type="nucleotide sequence ID" value="XM_014312987.1"/>
</dbReference>
<keyword evidence="1" id="KW-0472">Membrane</keyword>
<reference evidence="2 3" key="1">
    <citation type="journal article" date="2011" name="Proc. Natl. Acad. Sci. U.S.A.">
        <title>Genome and transcriptome analyses of the mountain pine beetle-fungal symbiont Grosmannia clavigera, a lodgepole pine pathogen.</title>
        <authorList>
            <person name="DiGuistini S."/>
            <person name="Wang Y."/>
            <person name="Liao N.Y."/>
            <person name="Taylor G."/>
            <person name="Tanguay P."/>
            <person name="Feau N."/>
            <person name="Henrissat B."/>
            <person name="Chan S.K."/>
            <person name="Hesse-Orce U."/>
            <person name="Alamouti S.M."/>
            <person name="Tsui C.K.M."/>
            <person name="Docking R.T."/>
            <person name="Levasseur A."/>
            <person name="Haridas S."/>
            <person name="Robertson G."/>
            <person name="Birol I."/>
            <person name="Holt R.A."/>
            <person name="Marra M.A."/>
            <person name="Hamelin R.C."/>
            <person name="Hirst M."/>
            <person name="Jones S.J.M."/>
            <person name="Bohlmann J."/>
            <person name="Breuil C."/>
        </authorList>
    </citation>
    <scope>NUCLEOTIDE SEQUENCE [LARGE SCALE GENOMIC DNA]</scope>
    <source>
        <strain evidence="3">kw1407 / UAMH 11150</strain>
    </source>
</reference>
<dbReference type="Proteomes" id="UP000007796">
    <property type="component" value="Unassembled WGS sequence"/>
</dbReference>
<dbReference type="AlphaFoldDB" id="F0XTG4"/>
<sequence length="120" mass="13039">MASAATEKTSKWDAEAHMALCTALTKALLDGGDSLARHSDVLMTSMKASGQDFTWEAIRQVFAVFVVFASVLPRALVLFDLSIAPLLYACLLSPFSHFSLALYNIDNCPSRLPASEPFLI</sequence>
<keyword evidence="1" id="KW-0812">Transmembrane</keyword>
<keyword evidence="1" id="KW-1133">Transmembrane helix</keyword>
<evidence type="ECO:0000313" key="3">
    <source>
        <dbReference type="Proteomes" id="UP000007796"/>
    </source>
</evidence>
<dbReference type="EMBL" id="GL630006">
    <property type="protein sequence ID" value="EFW98979.1"/>
    <property type="molecule type" value="Genomic_DNA"/>
</dbReference>